<dbReference type="GeneID" id="115728764"/>
<evidence type="ECO:0000256" key="1">
    <source>
        <dbReference type="SAM" id="Phobius"/>
    </source>
</evidence>
<protein>
    <submittedName>
        <fullName evidence="4">Uncharacterized protein LOC115728764</fullName>
    </submittedName>
</protein>
<evidence type="ECO:0000259" key="2">
    <source>
        <dbReference type="Pfam" id="PF13968"/>
    </source>
</evidence>
<organism evidence="3 4">
    <name type="scientific">Rhodamnia argentea</name>
    <dbReference type="NCBI Taxonomy" id="178133"/>
    <lineage>
        <taxon>Eukaryota</taxon>
        <taxon>Viridiplantae</taxon>
        <taxon>Streptophyta</taxon>
        <taxon>Embryophyta</taxon>
        <taxon>Tracheophyta</taxon>
        <taxon>Spermatophyta</taxon>
        <taxon>Magnoliopsida</taxon>
        <taxon>eudicotyledons</taxon>
        <taxon>Gunneridae</taxon>
        <taxon>Pentapetalae</taxon>
        <taxon>rosids</taxon>
        <taxon>malvids</taxon>
        <taxon>Myrtales</taxon>
        <taxon>Myrtaceae</taxon>
        <taxon>Myrtoideae</taxon>
        <taxon>Myrteae</taxon>
        <taxon>Australasian group</taxon>
        <taxon>Rhodamnia</taxon>
    </lineage>
</organism>
<accession>A0A8B8MY08</accession>
<dbReference type="Pfam" id="PF13968">
    <property type="entry name" value="DUF4220"/>
    <property type="match status" value="1"/>
</dbReference>
<gene>
    <name evidence="4" type="primary">LOC115728764</name>
</gene>
<dbReference type="AlphaFoldDB" id="A0A8B8MY08"/>
<proteinExistence type="predicted"/>
<sequence>MRNLQSSQLRVGVVNNTLTEATTVMKKLDTPKASLAKIELLVFLAALLLTGLTIWGSSRRRRMPHFHPVLKNVLWAAYTLSSYLITYTLGLMTESSFRNDLFPVWAVFLLIFFGSSDTFSAYSLEDNEQWKIYAWQYLMKNFALVALLVVYATRSPMWLGVWFLLNMVQVKVSDRTTSLRMASAYGLQRTTKLIADYMRSEHLPPNPLNPPNPNAPDPNPPNLMTGYEYVVTGEEDRLLSWVDFLLETWKLLPPWKGEEQLAQAKMEQLTRRKPLEITDQVITVEKVWACQGWLLSSTGGDEDSKLKDICLSFSLYKLLSSRFGGYSLPKEAHQKTWKLIQDGLLANENGFERAFRVVELELSFLFDLFYTNYPIVFHPGRLRLKATELGLLVSGSLLVIILHFTWYYLKKPLDEVQLAAPGGVSIDILVTTVIIVVFICLELVQFRFMAISDWAKVRWLCDYVREISWHGNEQIEKKIGRICRESREPWARKLGQYSLLESHGHTPSWWLTNSLTAAYIDPPRDGQQQIEPIKLSSEVKKAVLDSLISNHHELKNGQASLGRNKVVQLLWACGLKTQTRVIFAWHIATSICEHEVRISHPNFLVATDLSKYLAYLAAFSPKLLPDHPFDTECAFAQIILDTRDLLKDMFDWVRSINTCRDTNFEFANIGRENQKKEVVFGPSAPQAGKVASASYQLASAPYTGTTLDLTALE</sequence>
<keyword evidence="1" id="KW-1133">Transmembrane helix</keyword>
<feature type="transmembrane region" description="Helical" evidence="1">
    <location>
        <begin position="428"/>
        <end position="448"/>
    </location>
</feature>
<feature type="transmembrane region" description="Helical" evidence="1">
    <location>
        <begin position="389"/>
        <end position="408"/>
    </location>
</feature>
<dbReference type="Proteomes" id="UP000827889">
    <property type="component" value="Chromosome 3"/>
</dbReference>
<dbReference type="KEGG" id="rarg:115728764"/>
<keyword evidence="3" id="KW-1185">Reference proteome</keyword>
<dbReference type="RefSeq" id="XP_030515000.2">
    <property type="nucleotide sequence ID" value="XM_030659140.2"/>
</dbReference>
<evidence type="ECO:0000313" key="3">
    <source>
        <dbReference type="Proteomes" id="UP000827889"/>
    </source>
</evidence>
<feature type="domain" description="DUF4220" evidence="2">
    <location>
        <begin position="75"/>
        <end position="501"/>
    </location>
</feature>
<name>A0A8B8MY08_9MYRT</name>
<evidence type="ECO:0000313" key="4">
    <source>
        <dbReference type="RefSeq" id="XP_030515000.2"/>
    </source>
</evidence>
<dbReference type="InterPro" id="IPR025315">
    <property type="entry name" value="DUF4220"/>
</dbReference>
<feature type="transmembrane region" description="Helical" evidence="1">
    <location>
        <begin position="104"/>
        <end position="122"/>
    </location>
</feature>
<keyword evidence="1" id="KW-0812">Transmembrane</keyword>
<feature type="transmembrane region" description="Helical" evidence="1">
    <location>
        <begin position="75"/>
        <end position="92"/>
    </location>
</feature>
<keyword evidence="1" id="KW-0472">Membrane</keyword>
<reference evidence="4" key="1">
    <citation type="submission" date="2025-08" db="UniProtKB">
        <authorList>
            <consortium name="RefSeq"/>
        </authorList>
    </citation>
    <scope>IDENTIFICATION</scope>
    <source>
        <tissue evidence="4">Leaf</tissue>
    </source>
</reference>
<dbReference type="PANTHER" id="PTHR31325">
    <property type="entry name" value="OS01G0798800 PROTEIN-RELATED"/>
    <property type="match status" value="1"/>
</dbReference>
<feature type="transmembrane region" description="Helical" evidence="1">
    <location>
        <begin position="142"/>
        <end position="165"/>
    </location>
</feature>
<feature type="transmembrane region" description="Helical" evidence="1">
    <location>
        <begin position="35"/>
        <end position="55"/>
    </location>
</feature>